<dbReference type="Proteomes" id="UP001289374">
    <property type="component" value="Unassembled WGS sequence"/>
</dbReference>
<organism evidence="3 4">
    <name type="scientific">Sesamum angolense</name>
    <dbReference type="NCBI Taxonomy" id="2727404"/>
    <lineage>
        <taxon>Eukaryota</taxon>
        <taxon>Viridiplantae</taxon>
        <taxon>Streptophyta</taxon>
        <taxon>Embryophyta</taxon>
        <taxon>Tracheophyta</taxon>
        <taxon>Spermatophyta</taxon>
        <taxon>Magnoliopsida</taxon>
        <taxon>eudicotyledons</taxon>
        <taxon>Gunneridae</taxon>
        <taxon>Pentapetalae</taxon>
        <taxon>asterids</taxon>
        <taxon>lamiids</taxon>
        <taxon>Lamiales</taxon>
        <taxon>Pedaliaceae</taxon>
        <taxon>Sesamum</taxon>
    </lineage>
</organism>
<dbReference type="PANTHER" id="PTHR42820">
    <property type="entry name" value="SHORT-CHAIN DEHYDROGENASE REDUCTASE"/>
    <property type="match status" value="1"/>
</dbReference>
<gene>
    <name evidence="3" type="ORF">Sango_1608200</name>
</gene>
<dbReference type="FunFam" id="3.40.50.720:FF:000084">
    <property type="entry name" value="Short-chain dehydrogenase reductase"/>
    <property type="match status" value="1"/>
</dbReference>
<name>A0AAE1WJM7_9LAMI</name>
<comment type="caution">
    <text evidence="3">The sequence shown here is derived from an EMBL/GenBank/DDBJ whole genome shotgun (WGS) entry which is preliminary data.</text>
</comment>
<dbReference type="PANTHER" id="PTHR42820:SF21">
    <property type="entry name" value="SHORT-CHAIN DEHYDROGENASE REDUCTASE 3B-LIKE"/>
    <property type="match status" value="1"/>
</dbReference>
<dbReference type="InterPro" id="IPR002347">
    <property type="entry name" value="SDR_fam"/>
</dbReference>
<keyword evidence="4" id="KW-1185">Reference proteome</keyword>
<comment type="similarity">
    <text evidence="1">Belongs to the short-chain dehydrogenases/reductases (SDR) family.</text>
</comment>
<dbReference type="Gene3D" id="3.40.50.720">
    <property type="entry name" value="NAD(P)-binding Rossmann-like Domain"/>
    <property type="match status" value="1"/>
</dbReference>
<keyword evidence="2" id="KW-0520">NAD</keyword>
<dbReference type="Pfam" id="PF13561">
    <property type="entry name" value="adh_short_C2"/>
    <property type="match status" value="1"/>
</dbReference>
<dbReference type="InterPro" id="IPR020904">
    <property type="entry name" value="Sc_DH/Rdtase_CS"/>
</dbReference>
<dbReference type="AlphaFoldDB" id="A0AAE1WJM7"/>
<dbReference type="EMBL" id="JACGWL010000009">
    <property type="protein sequence ID" value="KAK4394539.1"/>
    <property type="molecule type" value="Genomic_DNA"/>
</dbReference>
<evidence type="ECO:0000313" key="3">
    <source>
        <dbReference type="EMBL" id="KAK4394539.1"/>
    </source>
</evidence>
<dbReference type="SUPFAM" id="SSF51735">
    <property type="entry name" value="NAD(P)-binding Rossmann-fold domains"/>
    <property type="match status" value="1"/>
</dbReference>
<protein>
    <submittedName>
        <fullName evidence="3">Nepetalactol-related short-chain-dehydrogenase/reductase 1</fullName>
    </submittedName>
</protein>
<reference evidence="3" key="1">
    <citation type="submission" date="2020-06" db="EMBL/GenBank/DDBJ databases">
        <authorList>
            <person name="Li T."/>
            <person name="Hu X."/>
            <person name="Zhang T."/>
            <person name="Song X."/>
            <person name="Zhang H."/>
            <person name="Dai N."/>
            <person name="Sheng W."/>
            <person name="Hou X."/>
            <person name="Wei L."/>
        </authorList>
    </citation>
    <scope>NUCLEOTIDE SEQUENCE</scope>
    <source>
        <strain evidence="3">K16</strain>
        <tissue evidence="3">Leaf</tissue>
    </source>
</reference>
<evidence type="ECO:0000256" key="2">
    <source>
        <dbReference type="ARBA" id="ARBA00023027"/>
    </source>
</evidence>
<reference evidence="3" key="2">
    <citation type="journal article" date="2024" name="Plant">
        <title>Genomic evolution and insights into agronomic trait innovations of Sesamum species.</title>
        <authorList>
            <person name="Miao H."/>
            <person name="Wang L."/>
            <person name="Qu L."/>
            <person name="Liu H."/>
            <person name="Sun Y."/>
            <person name="Le M."/>
            <person name="Wang Q."/>
            <person name="Wei S."/>
            <person name="Zheng Y."/>
            <person name="Lin W."/>
            <person name="Duan Y."/>
            <person name="Cao H."/>
            <person name="Xiong S."/>
            <person name="Wang X."/>
            <person name="Wei L."/>
            <person name="Li C."/>
            <person name="Ma Q."/>
            <person name="Ju M."/>
            <person name="Zhao R."/>
            <person name="Li G."/>
            <person name="Mu C."/>
            <person name="Tian Q."/>
            <person name="Mei H."/>
            <person name="Zhang T."/>
            <person name="Gao T."/>
            <person name="Zhang H."/>
        </authorList>
    </citation>
    <scope>NUCLEOTIDE SEQUENCE</scope>
    <source>
        <strain evidence="3">K16</strain>
    </source>
</reference>
<dbReference type="PROSITE" id="PS00061">
    <property type="entry name" value="ADH_SHORT"/>
    <property type="match status" value="1"/>
</dbReference>
<dbReference type="InterPro" id="IPR036291">
    <property type="entry name" value="NAD(P)-bd_dom_sf"/>
</dbReference>
<accession>A0AAE1WJM7</accession>
<evidence type="ECO:0000256" key="1">
    <source>
        <dbReference type="ARBA" id="ARBA00006484"/>
    </source>
</evidence>
<proteinExistence type="inferred from homology"/>
<sequence>MQLPAFLHYSIISKRLKFRSIIRSHRKTKELSAIEVQRTEEELSPSWCGLGGGCLGGGGLGGGCFGGEPLWPRVCPPRVWLPEPLSFRFLTDDIILVLVIIAATPSIPVNRKLEGKVAIVTGGASGIGETTVRFFAEHGARAVVIADIQAEKGRSVAESVGSWRCSYVQCDVTDEEQVKSMVEWTVKTYGGLDIMFSNAGTVSSSEQTILELDFSQYDTLMLVNVRGMAVCVKQAARKMIDLGTKGSIVCSASVMAAIGTQKFTDYAMSKHAVLGLVRAASQQLGAHGIRVNCVSPNVMVTPLIEKVGLDATIVENVFGPFTSLKGTVLTTAHVAEAVLFLASEDSAFVSGHNLVVDGALISMPIFK</sequence>
<dbReference type="PRINTS" id="PR00080">
    <property type="entry name" value="SDRFAMILY"/>
</dbReference>
<dbReference type="GO" id="GO:0016616">
    <property type="term" value="F:oxidoreductase activity, acting on the CH-OH group of donors, NAD or NADP as acceptor"/>
    <property type="evidence" value="ECO:0007669"/>
    <property type="project" value="UniProtKB-ARBA"/>
</dbReference>
<evidence type="ECO:0000313" key="4">
    <source>
        <dbReference type="Proteomes" id="UP001289374"/>
    </source>
</evidence>
<dbReference type="PRINTS" id="PR00081">
    <property type="entry name" value="GDHRDH"/>
</dbReference>